<evidence type="ECO:0000256" key="1">
    <source>
        <dbReference type="ARBA" id="ARBA00023002"/>
    </source>
</evidence>
<protein>
    <submittedName>
        <fullName evidence="2">Uncharacterized protein</fullName>
    </submittedName>
</protein>
<reference evidence="2 3" key="1">
    <citation type="submission" date="2012-10" db="EMBL/GenBank/DDBJ databases">
        <authorList>
            <person name="Zafar N."/>
            <person name="Inman J."/>
            <person name="Hall N."/>
            <person name="Lorenzi H."/>
            <person name="Caler E."/>
        </authorList>
    </citation>
    <scope>NUCLEOTIDE SEQUENCE [LARGE SCALE GENOMIC DNA]</scope>
    <source>
        <strain evidence="2 3">IP1</strain>
    </source>
</reference>
<keyword evidence="1" id="KW-0560">Oxidoreductase</keyword>
<dbReference type="EMBL" id="KB206772">
    <property type="protein sequence ID" value="ELP87988.1"/>
    <property type="molecule type" value="Genomic_DNA"/>
</dbReference>
<dbReference type="PANTHER" id="PTHR43237:SF4">
    <property type="entry name" value="NADP-DEPENDENT MALIC ENZYME"/>
    <property type="match status" value="1"/>
</dbReference>
<dbReference type="Proteomes" id="UP000014680">
    <property type="component" value="Unassembled WGS sequence"/>
</dbReference>
<dbReference type="AlphaFoldDB" id="A0A0A1U1S2"/>
<accession>A0A0A1U1S2</accession>
<evidence type="ECO:0000313" key="2">
    <source>
        <dbReference type="EMBL" id="ELP87988.1"/>
    </source>
</evidence>
<dbReference type="InterPro" id="IPR036291">
    <property type="entry name" value="NAD(P)-bd_dom_sf"/>
</dbReference>
<gene>
    <name evidence="2" type="ORF">EIN_418870</name>
</gene>
<dbReference type="PANTHER" id="PTHR43237">
    <property type="entry name" value="NADP-DEPENDENT MALIC ENZYME"/>
    <property type="match status" value="1"/>
</dbReference>
<dbReference type="InterPro" id="IPR051674">
    <property type="entry name" value="Malate_Decarboxylase"/>
</dbReference>
<dbReference type="GO" id="GO:0016491">
    <property type="term" value="F:oxidoreductase activity"/>
    <property type="evidence" value="ECO:0007669"/>
    <property type="project" value="UniProtKB-KW"/>
</dbReference>
<name>A0A0A1U1S2_ENTIV</name>
<dbReference type="Gene3D" id="3.40.50.720">
    <property type="entry name" value="NAD(P)-binding Rossmann-like Domain"/>
    <property type="match status" value="1"/>
</dbReference>
<dbReference type="VEuPathDB" id="AmoebaDB:EIN_418870"/>
<feature type="non-terminal residue" evidence="2">
    <location>
        <position position="1"/>
    </location>
</feature>
<dbReference type="RefSeq" id="XP_004254759.1">
    <property type="nucleotide sequence ID" value="XM_004254711.1"/>
</dbReference>
<sequence>AAQIQCQRSTHMSKEAGAYIVLQERATPKSSQQLCDNMAIAASKALADFAEKRGITPDNIIGTMDEPGIFPREAADVAMQAIKDGVARITNLTWQQVYDMAEKDIKEAREGADLLIEKKFIKEFPQDLLDESINTAINVATK</sequence>
<proteinExistence type="predicted"/>
<keyword evidence="3" id="KW-1185">Reference proteome</keyword>
<dbReference type="SUPFAM" id="SSF51735">
    <property type="entry name" value="NAD(P)-binding Rossmann-fold domains"/>
    <property type="match status" value="1"/>
</dbReference>
<organism evidence="2 3">
    <name type="scientific">Entamoeba invadens IP1</name>
    <dbReference type="NCBI Taxonomy" id="370355"/>
    <lineage>
        <taxon>Eukaryota</taxon>
        <taxon>Amoebozoa</taxon>
        <taxon>Evosea</taxon>
        <taxon>Archamoebae</taxon>
        <taxon>Mastigamoebida</taxon>
        <taxon>Entamoebidae</taxon>
        <taxon>Entamoeba</taxon>
    </lineage>
</organism>
<evidence type="ECO:0000313" key="3">
    <source>
        <dbReference type="Proteomes" id="UP000014680"/>
    </source>
</evidence>
<dbReference type="KEGG" id="eiv:EIN_418870"/>
<dbReference type="GeneID" id="14886962"/>